<dbReference type="InterPro" id="IPR005119">
    <property type="entry name" value="LysR_subst-bd"/>
</dbReference>
<evidence type="ECO:0000256" key="3">
    <source>
        <dbReference type="ARBA" id="ARBA00023125"/>
    </source>
</evidence>
<protein>
    <submittedName>
        <fullName evidence="6">D-malate degradation protein R</fullName>
    </submittedName>
</protein>
<feature type="domain" description="HTH lysR-type" evidence="5">
    <location>
        <begin position="1"/>
        <end position="61"/>
    </location>
</feature>
<dbReference type="PROSITE" id="PS50931">
    <property type="entry name" value="HTH_LYSR"/>
    <property type="match status" value="1"/>
</dbReference>
<dbReference type="GO" id="GO:0006351">
    <property type="term" value="P:DNA-templated transcription"/>
    <property type="evidence" value="ECO:0007669"/>
    <property type="project" value="TreeGrafter"/>
</dbReference>
<dbReference type="PANTHER" id="PTHR30537">
    <property type="entry name" value="HTH-TYPE TRANSCRIPTIONAL REGULATOR"/>
    <property type="match status" value="1"/>
</dbReference>
<dbReference type="PANTHER" id="PTHR30537:SF1">
    <property type="entry name" value="HTH-TYPE TRANSCRIPTIONAL REGULATOR PGRR"/>
    <property type="match status" value="1"/>
</dbReference>
<dbReference type="GO" id="GO:0043565">
    <property type="term" value="F:sequence-specific DNA binding"/>
    <property type="evidence" value="ECO:0007669"/>
    <property type="project" value="TreeGrafter"/>
</dbReference>
<keyword evidence="7" id="KW-1185">Reference proteome</keyword>
<evidence type="ECO:0000313" key="6">
    <source>
        <dbReference type="EMBL" id="SUX21311.1"/>
    </source>
</evidence>
<sequence>MRPNDYAELATFVAIAETGSFRRAAARLDRKPSTISHAMHALEERLGVRLLHRTTRSVALTEAGQALLAQVAPALGALSDALDSVNAHRAQPAGSIRLSVPRCAATAILLPRLHDFCARYPDIRLDITADNRAIDIVRDGFDAGIRLGENLAGDMVAVPLIGELHSVIVAAPAYLARYGTPQTPQELLQHRCLGFRQSGGQDLYRWEIEHDGAAQNLVLPHPLIFDDPELMAEATVRGLGISYGMDIVCASYLRDGRLTVILGDYCPRYPGFYLYYPSRHTSAALRALIDSLRMAEIPLPGRVSADT</sequence>
<dbReference type="RefSeq" id="WP_115611280.1">
    <property type="nucleotide sequence ID" value="NZ_JBHLZC010000001.1"/>
</dbReference>
<dbReference type="InterPro" id="IPR036388">
    <property type="entry name" value="WH-like_DNA-bd_sf"/>
</dbReference>
<dbReference type="Gene3D" id="1.10.10.10">
    <property type="entry name" value="Winged helix-like DNA-binding domain superfamily/Winged helix DNA-binding domain"/>
    <property type="match status" value="1"/>
</dbReference>
<dbReference type="SUPFAM" id="SSF53850">
    <property type="entry name" value="Periplasmic binding protein-like II"/>
    <property type="match status" value="1"/>
</dbReference>
<keyword evidence="2" id="KW-0805">Transcription regulation</keyword>
<dbReference type="InterPro" id="IPR058163">
    <property type="entry name" value="LysR-type_TF_proteobact-type"/>
</dbReference>
<evidence type="ECO:0000256" key="4">
    <source>
        <dbReference type="ARBA" id="ARBA00023163"/>
    </source>
</evidence>
<keyword evidence="4" id="KW-0804">Transcription</keyword>
<dbReference type="FunFam" id="1.10.10.10:FF:000001">
    <property type="entry name" value="LysR family transcriptional regulator"/>
    <property type="match status" value="1"/>
</dbReference>
<dbReference type="OrthoDB" id="9813056at2"/>
<dbReference type="CDD" id="cd08474">
    <property type="entry name" value="PBP2_CrgA_like_5"/>
    <property type="match status" value="1"/>
</dbReference>
<reference evidence="6 7" key="1">
    <citation type="submission" date="2018-06" db="EMBL/GenBank/DDBJ databases">
        <authorList>
            <consortium name="Pathogen Informatics"/>
            <person name="Doyle S."/>
        </authorList>
    </citation>
    <scope>NUCLEOTIDE SEQUENCE [LARGE SCALE GENOMIC DNA]</scope>
    <source>
        <strain evidence="6 7">NCTC13294</strain>
    </source>
</reference>
<keyword evidence="3" id="KW-0238">DNA-binding</keyword>
<accession>A0A381E4W2</accession>
<name>A0A381E4W2_9GAMM</name>
<evidence type="ECO:0000259" key="5">
    <source>
        <dbReference type="PROSITE" id="PS50931"/>
    </source>
</evidence>
<dbReference type="Pfam" id="PF03466">
    <property type="entry name" value="LysR_substrate"/>
    <property type="match status" value="1"/>
</dbReference>
<dbReference type="AlphaFoldDB" id="A0A381E4W2"/>
<dbReference type="SUPFAM" id="SSF46785">
    <property type="entry name" value="Winged helix' DNA-binding domain"/>
    <property type="match status" value="1"/>
</dbReference>
<dbReference type="Pfam" id="PF00126">
    <property type="entry name" value="HTH_1"/>
    <property type="match status" value="1"/>
</dbReference>
<comment type="similarity">
    <text evidence="1">Belongs to the LysR transcriptional regulatory family.</text>
</comment>
<dbReference type="InterPro" id="IPR036390">
    <property type="entry name" value="WH_DNA-bd_sf"/>
</dbReference>
<evidence type="ECO:0000313" key="7">
    <source>
        <dbReference type="Proteomes" id="UP000254572"/>
    </source>
</evidence>
<dbReference type="GO" id="GO:0003700">
    <property type="term" value="F:DNA-binding transcription factor activity"/>
    <property type="evidence" value="ECO:0007669"/>
    <property type="project" value="InterPro"/>
</dbReference>
<evidence type="ECO:0000256" key="2">
    <source>
        <dbReference type="ARBA" id="ARBA00023015"/>
    </source>
</evidence>
<dbReference type="Gene3D" id="3.40.190.290">
    <property type="match status" value="1"/>
</dbReference>
<evidence type="ECO:0000256" key="1">
    <source>
        <dbReference type="ARBA" id="ARBA00009437"/>
    </source>
</evidence>
<gene>
    <name evidence="6" type="primary">dmlR_2</name>
    <name evidence="6" type="ORF">NCTC13294_00963</name>
</gene>
<organism evidence="6 7">
    <name type="scientific">Cardiobacterium valvarum</name>
    <dbReference type="NCBI Taxonomy" id="194702"/>
    <lineage>
        <taxon>Bacteria</taxon>
        <taxon>Pseudomonadati</taxon>
        <taxon>Pseudomonadota</taxon>
        <taxon>Gammaproteobacteria</taxon>
        <taxon>Cardiobacteriales</taxon>
        <taxon>Cardiobacteriaceae</taxon>
        <taxon>Cardiobacterium</taxon>
    </lineage>
</organism>
<proteinExistence type="inferred from homology"/>
<dbReference type="InterPro" id="IPR000847">
    <property type="entry name" value="LysR_HTH_N"/>
</dbReference>
<dbReference type="Proteomes" id="UP000254572">
    <property type="component" value="Unassembled WGS sequence"/>
</dbReference>
<dbReference type="EMBL" id="UFUW01000001">
    <property type="protein sequence ID" value="SUX21311.1"/>
    <property type="molecule type" value="Genomic_DNA"/>
</dbReference>